<evidence type="ECO:0000259" key="6">
    <source>
        <dbReference type="Pfam" id="PF01709"/>
    </source>
</evidence>
<comment type="caution">
    <text evidence="8">The sequence shown here is derived from an EMBL/GenBank/DDBJ whole genome shotgun (WGS) entry which is preliminary data.</text>
</comment>
<dbReference type="GO" id="GO:0005829">
    <property type="term" value="C:cytosol"/>
    <property type="evidence" value="ECO:0007669"/>
    <property type="project" value="TreeGrafter"/>
</dbReference>
<keyword evidence="3" id="KW-0805">Transcription regulation</keyword>
<feature type="domain" description="TACO1/YebC-like second and third" evidence="6">
    <location>
        <begin position="82"/>
        <end position="142"/>
    </location>
</feature>
<evidence type="ECO:0000256" key="4">
    <source>
        <dbReference type="ARBA" id="ARBA00023125"/>
    </source>
</evidence>
<evidence type="ECO:0000313" key="9">
    <source>
        <dbReference type="Proteomes" id="UP000230324"/>
    </source>
</evidence>
<feature type="domain" description="TACO1/YebC-like N-terminal" evidence="7">
    <location>
        <begin position="5"/>
        <end position="76"/>
    </location>
</feature>
<dbReference type="FunFam" id="1.10.10.200:FF:000002">
    <property type="entry name" value="Probable transcriptional regulatory protein CLM62_37755"/>
    <property type="match status" value="1"/>
</dbReference>
<evidence type="ECO:0000256" key="5">
    <source>
        <dbReference type="ARBA" id="ARBA00023163"/>
    </source>
</evidence>
<accession>A0A2M7BYZ8</accession>
<evidence type="ECO:0000259" key="7">
    <source>
        <dbReference type="Pfam" id="PF20772"/>
    </source>
</evidence>
<dbReference type="Gene3D" id="3.30.70.980">
    <property type="match status" value="2"/>
</dbReference>
<organism evidence="8 9">
    <name type="scientific">Candidatus Nealsonbacteria bacterium CG03_land_8_20_14_0_80_36_12</name>
    <dbReference type="NCBI Taxonomy" id="1974701"/>
    <lineage>
        <taxon>Bacteria</taxon>
        <taxon>Candidatus Nealsoniibacteriota</taxon>
    </lineage>
</organism>
<dbReference type="SUPFAM" id="SSF75625">
    <property type="entry name" value="YebC-like"/>
    <property type="match status" value="1"/>
</dbReference>
<dbReference type="Pfam" id="PF01709">
    <property type="entry name" value="Transcrip_reg"/>
    <property type="match status" value="1"/>
</dbReference>
<proteinExistence type="inferred from homology"/>
<dbReference type="InterPro" id="IPR029072">
    <property type="entry name" value="YebC-like"/>
</dbReference>
<dbReference type="Proteomes" id="UP000230324">
    <property type="component" value="Unassembled WGS sequence"/>
</dbReference>
<dbReference type="InterPro" id="IPR049083">
    <property type="entry name" value="TACO1_YebC_N"/>
</dbReference>
<keyword evidence="5" id="KW-0804">Transcription</keyword>
<evidence type="ECO:0000256" key="1">
    <source>
        <dbReference type="ARBA" id="ARBA00008724"/>
    </source>
</evidence>
<protein>
    <submittedName>
        <fullName evidence="8">YebC/PmpR family DNA-binding transcriptional regulator</fullName>
    </submittedName>
</protein>
<evidence type="ECO:0000256" key="3">
    <source>
        <dbReference type="ARBA" id="ARBA00023015"/>
    </source>
</evidence>
<dbReference type="InterPro" id="IPR002876">
    <property type="entry name" value="Transcrip_reg_TACO1-like"/>
</dbReference>
<dbReference type="PANTHER" id="PTHR12532:SF6">
    <property type="entry name" value="TRANSCRIPTIONAL REGULATORY PROTEIN YEBC-RELATED"/>
    <property type="match status" value="1"/>
</dbReference>
<dbReference type="Gene3D" id="1.10.10.200">
    <property type="match status" value="1"/>
</dbReference>
<evidence type="ECO:0000313" key="8">
    <source>
        <dbReference type="EMBL" id="PIV12909.1"/>
    </source>
</evidence>
<dbReference type="Pfam" id="PF20772">
    <property type="entry name" value="TACO1_YebC_N"/>
    <property type="match status" value="1"/>
</dbReference>
<evidence type="ECO:0000256" key="2">
    <source>
        <dbReference type="ARBA" id="ARBA00022490"/>
    </source>
</evidence>
<dbReference type="InterPro" id="IPR026564">
    <property type="entry name" value="Transcrip_reg_TACO1-like_dom3"/>
</dbReference>
<comment type="similarity">
    <text evidence="1">Belongs to the TACO1 family.</text>
</comment>
<dbReference type="AlphaFoldDB" id="A0A2M7BYZ8"/>
<dbReference type="PANTHER" id="PTHR12532">
    <property type="entry name" value="TRANSLATIONAL ACTIVATOR OF CYTOCHROME C OXIDASE 1"/>
    <property type="match status" value="1"/>
</dbReference>
<keyword evidence="2" id="KW-0963">Cytoplasm</keyword>
<sequence>MSGHSHAKTILHKKQITDAKRGKIFSKLSRQISVARREGGANPEMNPKLRLAIEQARSFAMPKDNIERAIKRGSGELKGAKLEEVIFEAYGPEGIAIIIEGITDNKNRALAEIKQTLNQYKGKLVGEGSVKWMFERKGVITLGMRN</sequence>
<keyword evidence="4 8" id="KW-0238">DNA-binding</keyword>
<dbReference type="InterPro" id="IPR017856">
    <property type="entry name" value="Integrase-like_N"/>
</dbReference>
<dbReference type="EMBL" id="PEUV01000001">
    <property type="protein sequence ID" value="PIV12909.1"/>
    <property type="molecule type" value="Genomic_DNA"/>
</dbReference>
<name>A0A2M7BYZ8_9BACT</name>
<gene>
    <name evidence="8" type="ORF">COS47_00070</name>
</gene>
<feature type="non-terminal residue" evidence="8">
    <location>
        <position position="146"/>
    </location>
</feature>
<reference evidence="9" key="1">
    <citation type="submission" date="2017-09" db="EMBL/GenBank/DDBJ databases">
        <title>Depth-based differentiation of microbial function through sediment-hosted aquifers and enrichment of novel symbionts in the deep terrestrial subsurface.</title>
        <authorList>
            <person name="Probst A.J."/>
            <person name="Ladd B."/>
            <person name="Jarett J.K."/>
            <person name="Geller-Mcgrath D.E."/>
            <person name="Sieber C.M.K."/>
            <person name="Emerson J.B."/>
            <person name="Anantharaman K."/>
            <person name="Thomas B.C."/>
            <person name="Malmstrom R."/>
            <person name="Stieglmeier M."/>
            <person name="Klingl A."/>
            <person name="Woyke T."/>
            <person name="Ryan C.M."/>
            <person name="Banfield J.F."/>
        </authorList>
    </citation>
    <scope>NUCLEOTIDE SEQUENCE [LARGE SCALE GENOMIC DNA]</scope>
</reference>
<dbReference type="GO" id="GO:0003677">
    <property type="term" value="F:DNA binding"/>
    <property type="evidence" value="ECO:0007669"/>
    <property type="project" value="UniProtKB-KW"/>
</dbReference>
<dbReference type="InterPro" id="IPR048300">
    <property type="entry name" value="TACO1_YebC-like_2nd/3rd_dom"/>
</dbReference>